<gene>
    <name evidence="1" type="ORF">QFC19_007405</name>
</gene>
<protein>
    <submittedName>
        <fullName evidence="1">Uncharacterized protein</fullName>
    </submittedName>
</protein>
<name>A0ACC2VA06_9TREE</name>
<dbReference type="Proteomes" id="UP001241377">
    <property type="component" value="Unassembled WGS sequence"/>
</dbReference>
<proteinExistence type="predicted"/>
<sequence>MLRRYASYNDRDREHRDPIRSKELEFKYLYFKLQKLLNKKVVLSSKYEQLREPEIHMTIVKPLSTKVIELAGIGNIQKVVGRSSSPNQTPRFGPQDVLSSAEQKVCGSLVFILLLLRYEYLIQSQNNLIKVDLLLTKANICEILAIRMLREYKSSQRTKMLFISALKTKNFNTLELAILTKSKKFLSQPVIVDILDRFYNGDLIVKNYNCHTDETSSEEVVHQLEEQPLLPESKSVVNYRYSNTSLSKIYARTTLVPKYQSLVINLKLAFFSLLQFGLIINHKQISHEQTEMGYLFLLTELFFWGTVINLNIEQIIRLRSIEFIFLRKIIWTWVDFTLLLLTDFTFVMRILMALGKVESGMYYDCFSIISIVLLPRMLSVFNNYEFFNMIILSLKKMVWNMIGLCFLFASLISGFYLSFISLAIDRTSSEIAFDMVKIFFAFTPAVWNNWDSYSNLGRAIQMGYLFLIQFIVGTILAIVLSEIFAKVSKSNREEFVYFKATNLVVYFKAGNAIHKLDIMNNFILNMFKFPIVILIYIYEQMVAIIRSKQADTSAMKNYTFLDKEKDFWQDSDLVGLQDNDDDVSLMMLKSRQNSIFYSGVAPSIGGGRRYSQVDNFAANQNFASNIGAGPSTPANALMPVQSIATLGLLRTASTDSLFIDEVLNKKYGSGTNNNNVVESKPNEQAQYRSTSLSSAGPLETYQRFKLRKKRRDEDAKILDKLQNLEAMLASMTSTEPKPSAADEEYQLADANGMYDIAETLMDLLESLDDTLSDGDSTF</sequence>
<comment type="caution">
    <text evidence="1">The sequence shown here is derived from an EMBL/GenBank/DDBJ whole genome shotgun (WGS) entry which is preliminary data.</text>
</comment>
<dbReference type="EMBL" id="JASBWR010000097">
    <property type="protein sequence ID" value="KAJ9095916.1"/>
    <property type="molecule type" value="Genomic_DNA"/>
</dbReference>
<accession>A0ACC2VA06</accession>
<reference evidence="1" key="1">
    <citation type="submission" date="2023-04" db="EMBL/GenBank/DDBJ databases">
        <title>Draft Genome sequencing of Naganishia species isolated from polar environments using Oxford Nanopore Technology.</title>
        <authorList>
            <person name="Leo P."/>
            <person name="Venkateswaran K."/>
        </authorList>
    </citation>
    <scope>NUCLEOTIDE SEQUENCE</scope>
    <source>
        <strain evidence="1">MNA-CCFEE 5261</strain>
    </source>
</reference>
<evidence type="ECO:0000313" key="1">
    <source>
        <dbReference type="EMBL" id="KAJ9095916.1"/>
    </source>
</evidence>
<keyword evidence="2" id="KW-1185">Reference proteome</keyword>
<organism evidence="1 2">
    <name type="scientific">Naganishia cerealis</name>
    <dbReference type="NCBI Taxonomy" id="610337"/>
    <lineage>
        <taxon>Eukaryota</taxon>
        <taxon>Fungi</taxon>
        <taxon>Dikarya</taxon>
        <taxon>Basidiomycota</taxon>
        <taxon>Agaricomycotina</taxon>
        <taxon>Tremellomycetes</taxon>
        <taxon>Filobasidiales</taxon>
        <taxon>Filobasidiaceae</taxon>
        <taxon>Naganishia</taxon>
    </lineage>
</organism>
<evidence type="ECO:0000313" key="2">
    <source>
        <dbReference type="Proteomes" id="UP001241377"/>
    </source>
</evidence>